<accession>A0A8A7KD39</accession>
<reference evidence="1" key="1">
    <citation type="submission" date="2019-12" db="EMBL/GenBank/DDBJ databases">
        <authorList>
            <person name="zhang j."/>
            <person name="sun C.M."/>
        </authorList>
    </citation>
    <scope>NUCLEOTIDE SEQUENCE</scope>
    <source>
        <strain evidence="1">NS-1</strain>
    </source>
</reference>
<organism evidence="1 2">
    <name type="scientific">Iocasia fonsfrigidae</name>
    <dbReference type="NCBI Taxonomy" id="2682810"/>
    <lineage>
        <taxon>Bacteria</taxon>
        <taxon>Bacillati</taxon>
        <taxon>Bacillota</taxon>
        <taxon>Clostridia</taxon>
        <taxon>Halanaerobiales</taxon>
        <taxon>Halanaerobiaceae</taxon>
        <taxon>Iocasia</taxon>
    </lineage>
</organism>
<proteinExistence type="predicted"/>
<sequence length="300" mass="35742">MLSREEFIRNSLEINLFFQRIIKEHLFLIETNLQAPEAEYIAEASRLKRNFEQLLSETVNYARRISLSRAALNSNEFVTPYTLRTERLTSQLTGANIDTEITRRELDLLNSQDYYYTKQLENNVQNLNARTLDYLEEVIAFQMRLMNLVSRCEIFITLYDELLEHLTQETEYYRETLRNLQNRRMPERTLCVKLNFWNNIMGEHAQFIDGMLDPTEKNLKETARMFAERFEILVERCIREAEREILQRSLTTTDKIRGFKRAATEGLLDCEIKSIIPPLLADHVLREANHYFRILRERIS</sequence>
<dbReference type="Gene3D" id="1.20.1260.120">
    <property type="entry name" value="Protein of unknown function DUF2935"/>
    <property type="match status" value="1"/>
</dbReference>
<dbReference type="Proteomes" id="UP000665020">
    <property type="component" value="Chromosome"/>
</dbReference>
<dbReference type="KEGG" id="ifn:GM661_05795"/>
<evidence type="ECO:0000313" key="2">
    <source>
        <dbReference type="Proteomes" id="UP000665020"/>
    </source>
</evidence>
<dbReference type="InterPro" id="IPR021328">
    <property type="entry name" value="CotB-like"/>
</dbReference>
<protein>
    <submittedName>
        <fullName evidence="1">DUF2935 domain-containing protein</fullName>
    </submittedName>
</protein>
<dbReference type="AlphaFoldDB" id="A0A8A7KD39"/>
<dbReference type="Pfam" id="PF11155">
    <property type="entry name" value="DUF2935"/>
    <property type="match status" value="2"/>
</dbReference>
<dbReference type="RefSeq" id="WP_230869161.1">
    <property type="nucleotide sequence ID" value="NZ_CP046640.1"/>
</dbReference>
<gene>
    <name evidence="1" type="ORF">GM661_05795</name>
</gene>
<dbReference type="EMBL" id="CP046640">
    <property type="protein sequence ID" value="QTL97528.1"/>
    <property type="molecule type" value="Genomic_DNA"/>
</dbReference>
<name>A0A8A7KD39_9FIRM</name>
<keyword evidence="2" id="KW-1185">Reference proteome</keyword>
<evidence type="ECO:0000313" key="1">
    <source>
        <dbReference type="EMBL" id="QTL97528.1"/>
    </source>
</evidence>
<dbReference type="SUPFAM" id="SSF158430">
    <property type="entry name" value="Bacillus cereus metalloprotein-like"/>
    <property type="match status" value="2"/>
</dbReference>